<dbReference type="Proteomes" id="UP000789595">
    <property type="component" value="Unassembled WGS sequence"/>
</dbReference>
<dbReference type="EMBL" id="CAKKNE010000004">
    <property type="protein sequence ID" value="CAH0373056.1"/>
    <property type="molecule type" value="Genomic_DNA"/>
</dbReference>
<accession>A0A8J2SLD8</accession>
<evidence type="ECO:0000313" key="1">
    <source>
        <dbReference type="EMBL" id="CAH0373056.1"/>
    </source>
</evidence>
<keyword evidence="2" id="KW-1185">Reference proteome</keyword>
<comment type="caution">
    <text evidence="1">The sequence shown here is derived from an EMBL/GenBank/DDBJ whole genome shotgun (WGS) entry which is preliminary data.</text>
</comment>
<name>A0A8J2SLD8_9STRA</name>
<organism evidence="1 2">
    <name type="scientific">Pelagomonas calceolata</name>
    <dbReference type="NCBI Taxonomy" id="35677"/>
    <lineage>
        <taxon>Eukaryota</taxon>
        <taxon>Sar</taxon>
        <taxon>Stramenopiles</taxon>
        <taxon>Ochrophyta</taxon>
        <taxon>Pelagophyceae</taxon>
        <taxon>Pelagomonadales</taxon>
        <taxon>Pelagomonadaceae</taxon>
        <taxon>Pelagomonas</taxon>
    </lineage>
</organism>
<reference evidence="1" key="1">
    <citation type="submission" date="2021-11" db="EMBL/GenBank/DDBJ databases">
        <authorList>
            <consortium name="Genoscope - CEA"/>
            <person name="William W."/>
        </authorList>
    </citation>
    <scope>NUCLEOTIDE SEQUENCE</scope>
</reference>
<protein>
    <submittedName>
        <fullName evidence="1">Uncharacterized protein</fullName>
    </submittedName>
</protein>
<gene>
    <name evidence="1" type="ORF">PECAL_4P02270</name>
</gene>
<dbReference type="OrthoDB" id="10589120at2759"/>
<evidence type="ECO:0000313" key="2">
    <source>
        <dbReference type="Proteomes" id="UP000789595"/>
    </source>
</evidence>
<sequence length="158" mass="16548">MSQMLADQGKTAPVAEVVQSQPPAYDQAVTATVVHAQPMAPPMVVTCPPGVTAGQPMRVVDPGTGQTMQVTVPNGVKPGGQFQVQFPAPQPVVQAPAQGQVVHVQGQVVHQAVAPASSATRRCRGCGVQFELDARTNPASAAAFRCKKCRQISFSNFF</sequence>
<proteinExistence type="predicted"/>
<dbReference type="AlphaFoldDB" id="A0A8J2SLD8"/>